<dbReference type="EMBL" id="CAKLBY020000071">
    <property type="protein sequence ID" value="CAK7923905.1"/>
    <property type="molecule type" value="Genomic_DNA"/>
</dbReference>
<gene>
    <name evidence="1" type="ORF">PM001_LOCUS9055</name>
</gene>
<evidence type="ECO:0000313" key="1">
    <source>
        <dbReference type="EMBL" id="CAK7923905.1"/>
    </source>
</evidence>
<dbReference type="Proteomes" id="UP001162060">
    <property type="component" value="Unassembled WGS sequence"/>
</dbReference>
<reference evidence="1" key="1">
    <citation type="submission" date="2024-01" db="EMBL/GenBank/DDBJ databases">
        <authorList>
            <person name="Webb A."/>
        </authorList>
    </citation>
    <scope>NUCLEOTIDE SEQUENCE</scope>
    <source>
        <strain evidence="1">Pm1</strain>
    </source>
</reference>
<name>A0AAV1TNC7_9STRA</name>
<organism evidence="1 2">
    <name type="scientific">Peronospora matthiolae</name>
    <dbReference type="NCBI Taxonomy" id="2874970"/>
    <lineage>
        <taxon>Eukaryota</taxon>
        <taxon>Sar</taxon>
        <taxon>Stramenopiles</taxon>
        <taxon>Oomycota</taxon>
        <taxon>Peronosporomycetes</taxon>
        <taxon>Peronosporales</taxon>
        <taxon>Peronosporaceae</taxon>
        <taxon>Peronospora</taxon>
    </lineage>
</organism>
<comment type="caution">
    <text evidence="1">The sequence shown here is derived from an EMBL/GenBank/DDBJ whole genome shotgun (WGS) entry which is preliminary data.</text>
</comment>
<dbReference type="AlphaFoldDB" id="A0AAV1TNC7"/>
<protein>
    <submittedName>
        <fullName evidence="1">Uncharacterized protein</fullName>
    </submittedName>
</protein>
<accession>A0AAV1TNC7</accession>
<proteinExistence type="predicted"/>
<evidence type="ECO:0000313" key="2">
    <source>
        <dbReference type="Proteomes" id="UP001162060"/>
    </source>
</evidence>
<sequence length="109" mass="11777">MGCRVTVGFRNLTVTASGSAETLVSAYEPRSRGRPQWMPGLELTTQEQLLRDEKDGTYDALTIQHDATRQSSVKSKQALVAMGNSRGGLRLTFFEVAANAAACAQQTQA</sequence>